<evidence type="ECO:0000313" key="4">
    <source>
        <dbReference type="Proteomes" id="UP000038830"/>
    </source>
</evidence>
<keyword evidence="1" id="KW-0812">Transmembrane</keyword>
<reference evidence="2" key="1">
    <citation type="submission" date="2014-12" db="EMBL/GenBank/DDBJ databases">
        <authorList>
            <person name="Jaenicke S."/>
        </authorList>
    </citation>
    <scope>NUCLEOTIDE SEQUENCE [LARGE SCALE GENOMIC DNA]</scope>
    <source>
        <strain evidence="2">CBS1600</strain>
    </source>
</reference>
<dbReference type="OrthoDB" id="2141050at2759"/>
<evidence type="ECO:0000313" key="5">
    <source>
        <dbReference type="Proteomes" id="UP000094389"/>
    </source>
</evidence>
<keyword evidence="5" id="KW-1185">Reference proteome</keyword>
<evidence type="ECO:0000313" key="2">
    <source>
        <dbReference type="EMBL" id="CEP20380.1"/>
    </source>
</evidence>
<reference evidence="3 5" key="3">
    <citation type="journal article" date="2016" name="Proc. Natl. Acad. Sci. U.S.A.">
        <title>Comparative genomics of biotechnologically important yeasts.</title>
        <authorList>
            <person name="Riley R."/>
            <person name="Haridas S."/>
            <person name="Wolfe K.H."/>
            <person name="Lopes M.R."/>
            <person name="Hittinger C.T."/>
            <person name="Goeker M."/>
            <person name="Salamov A.A."/>
            <person name="Wisecaver J.H."/>
            <person name="Long T.M."/>
            <person name="Calvey C.H."/>
            <person name="Aerts A.L."/>
            <person name="Barry K.W."/>
            <person name="Choi C."/>
            <person name="Clum A."/>
            <person name="Coughlan A.Y."/>
            <person name="Deshpande S."/>
            <person name="Douglass A.P."/>
            <person name="Hanson S.J."/>
            <person name="Klenk H.-P."/>
            <person name="LaButti K.M."/>
            <person name="Lapidus A."/>
            <person name="Lindquist E.A."/>
            <person name="Lipzen A.M."/>
            <person name="Meier-Kolthoff J.P."/>
            <person name="Ohm R.A."/>
            <person name="Otillar R.P."/>
            <person name="Pangilinan J.L."/>
            <person name="Peng Y."/>
            <person name="Rokas A."/>
            <person name="Rosa C.A."/>
            <person name="Scheuner C."/>
            <person name="Sibirny A.A."/>
            <person name="Slot J.C."/>
            <person name="Stielow J.B."/>
            <person name="Sun H."/>
            <person name="Kurtzman C.P."/>
            <person name="Blackwell M."/>
            <person name="Grigoriev I.V."/>
            <person name="Jeffries T.W."/>
        </authorList>
    </citation>
    <scope>NUCLEOTIDE SEQUENCE [LARGE SCALE GENOMIC DNA]</scope>
    <source>
        <strain evidence="5">ATCC 18201 / CBS 1600 / BCRC 20928 / JCM 3617 / NBRC 0987 / NRRL Y-1542</strain>
        <strain evidence="3">NRRL Y-1542</strain>
    </source>
</reference>
<dbReference type="Proteomes" id="UP000094389">
    <property type="component" value="Unassembled WGS sequence"/>
</dbReference>
<proteinExistence type="predicted"/>
<protein>
    <submittedName>
        <fullName evidence="3">Secreted protein</fullName>
    </submittedName>
</protein>
<accession>A0A0H5BY36</accession>
<dbReference type="EMBL" id="KV453932">
    <property type="protein sequence ID" value="ODV72957.1"/>
    <property type="molecule type" value="Genomic_DNA"/>
</dbReference>
<keyword evidence="1" id="KW-1133">Transmembrane helix</keyword>
<dbReference type="GeneID" id="30990867"/>
<sequence length="81" mass="8871">MPAATTLGYAGWAAFGVLVRGFQLGVLNRPLSSGKAGYVYSAAFWTGLGYVFYKVVDHNDALIEQRVNQLQDARAKFAKEQ</sequence>
<dbReference type="Proteomes" id="UP000038830">
    <property type="component" value="Unassembled WGS sequence"/>
</dbReference>
<dbReference type="AlphaFoldDB" id="A0A0H5BY36"/>
<dbReference type="EMBL" id="CDQK01000001">
    <property type="protein sequence ID" value="CEP20380.1"/>
    <property type="molecule type" value="Genomic_DNA"/>
</dbReference>
<dbReference type="PANTHER" id="PTHR39218">
    <property type="entry name" value="OXIDOREDUCTASE 14 KDA SUBUNIT, PUTATIVE (AFU_ORTHOLOGUE AFUA_1G12110)-RELATED"/>
    <property type="match status" value="1"/>
</dbReference>
<evidence type="ECO:0000256" key="1">
    <source>
        <dbReference type="SAM" id="Phobius"/>
    </source>
</evidence>
<evidence type="ECO:0000313" key="3">
    <source>
        <dbReference type="EMBL" id="ODV72957.1"/>
    </source>
</evidence>
<dbReference type="OMA" id="YAGWAFF"/>
<reference evidence="4" key="2">
    <citation type="journal article" date="2015" name="J. Biotechnol.">
        <title>The structure of the Cyberlindnera jadinii genome and its relation to Candida utilis analyzed by the occurrence of single nucleotide polymorphisms.</title>
        <authorList>
            <person name="Rupp O."/>
            <person name="Brinkrolf K."/>
            <person name="Buerth C."/>
            <person name="Kunigo M."/>
            <person name="Schneider J."/>
            <person name="Jaenicke S."/>
            <person name="Goesmann A."/>
            <person name="Puehler A."/>
            <person name="Jaeger K.-E."/>
            <person name="Ernst J.F."/>
        </authorList>
    </citation>
    <scope>NUCLEOTIDE SEQUENCE [LARGE SCALE GENOMIC DNA]</scope>
    <source>
        <strain evidence="4">ATCC 18201 / CBS 1600 / BCRC 20928 / JCM 3617 / NBRC 0987 / NRRL Y-1542</strain>
    </source>
</reference>
<gene>
    <name evidence="2" type="ORF">BN1211_0221</name>
    <name evidence="3" type="ORF">CYBJADRAFT_173476</name>
</gene>
<organism evidence="2 4">
    <name type="scientific">Cyberlindnera jadinii (strain ATCC 18201 / CBS 1600 / BCRC 20928 / JCM 3617 / NBRC 0987 / NRRL Y-1542)</name>
    <name type="common">Torula yeast</name>
    <name type="synonym">Candida utilis</name>
    <dbReference type="NCBI Taxonomy" id="983966"/>
    <lineage>
        <taxon>Eukaryota</taxon>
        <taxon>Fungi</taxon>
        <taxon>Dikarya</taxon>
        <taxon>Ascomycota</taxon>
        <taxon>Saccharomycotina</taxon>
        <taxon>Saccharomycetes</taxon>
        <taxon>Phaffomycetales</taxon>
        <taxon>Phaffomycetaceae</taxon>
        <taxon>Cyberlindnera</taxon>
    </lineage>
</organism>
<keyword evidence="1" id="KW-0472">Membrane</keyword>
<dbReference type="PANTHER" id="PTHR39218:SF1">
    <property type="entry name" value="OXIDOREDUCTASE 14 KDA SUBUNIT, PUTATIVE (AFU_ORTHOLOGUE AFUA_1G12110)-RELATED"/>
    <property type="match status" value="1"/>
</dbReference>
<accession>A0A1E4S0F5</accession>
<name>A0A0H5BY36_CYBJN</name>
<dbReference type="RefSeq" id="XP_020069996.1">
    <property type="nucleotide sequence ID" value="XM_020216471.1"/>
</dbReference>
<feature type="transmembrane region" description="Helical" evidence="1">
    <location>
        <begin position="37"/>
        <end position="56"/>
    </location>
</feature>